<evidence type="ECO:0000313" key="3">
    <source>
        <dbReference type="EMBL" id="EEH57509.1"/>
    </source>
</evidence>
<evidence type="ECO:0000256" key="1">
    <source>
        <dbReference type="SAM" id="MobiDB-lite"/>
    </source>
</evidence>
<dbReference type="PANTHER" id="PTHR11138">
    <property type="entry name" value="METHIONYL-TRNA FORMYLTRANSFERASE"/>
    <property type="match status" value="1"/>
</dbReference>
<keyword evidence="4" id="KW-1185">Reference proteome</keyword>
<feature type="region of interest" description="Disordered" evidence="1">
    <location>
        <begin position="158"/>
        <end position="180"/>
    </location>
</feature>
<feature type="compositionally biased region" description="Basic residues" evidence="1">
    <location>
        <begin position="46"/>
        <end position="63"/>
    </location>
</feature>
<dbReference type="OrthoDB" id="10268103at2759"/>
<reference evidence="3 4" key="1">
    <citation type="journal article" date="2009" name="Science">
        <title>Green evolution and dynamic adaptations revealed by genomes of the marine picoeukaryotes Micromonas.</title>
        <authorList>
            <person name="Worden A.Z."/>
            <person name="Lee J.H."/>
            <person name="Mock T."/>
            <person name="Rouze P."/>
            <person name="Simmons M.P."/>
            <person name="Aerts A.L."/>
            <person name="Allen A.E."/>
            <person name="Cuvelier M.L."/>
            <person name="Derelle E."/>
            <person name="Everett M.V."/>
            <person name="Foulon E."/>
            <person name="Grimwood J."/>
            <person name="Gundlach H."/>
            <person name="Henrissat B."/>
            <person name="Napoli C."/>
            <person name="McDonald S.M."/>
            <person name="Parker M.S."/>
            <person name="Rombauts S."/>
            <person name="Salamov A."/>
            <person name="Von Dassow P."/>
            <person name="Badger J.H."/>
            <person name="Coutinho P.M."/>
            <person name="Demir E."/>
            <person name="Dubchak I."/>
            <person name="Gentemann C."/>
            <person name="Eikrem W."/>
            <person name="Gready J.E."/>
            <person name="John U."/>
            <person name="Lanier W."/>
            <person name="Lindquist E.A."/>
            <person name="Lucas S."/>
            <person name="Mayer K.F."/>
            <person name="Moreau H."/>
            <person name="Not F."/>
            <person name="Otillar R."/>
            <person name="Panaud O."/>
            <person name="Pangilinan J."/>
            <person name="Paulsen I."/>
            <person name="Piegu B."/>
            <person name="Poliakov A."/>
            <person name="Robbens S."/>
            <person name="Schmutz J."/>
            <person name="Toulza E."/>
            <person name="Wyss T."/>
            <person name="Zelensky A."/>
            <person name="Zhou K."/>
            <person name="Armbrust E.V."/>
            <person name="Bhattacharya D."/>
            <person name="Goodenough U.W."/>
            <person name="Van de Peer Y."/>
            <person name="Grigoriev I.V."/>
        </authorList>
    </citation>
    <scope>NUCLEOTIDE SEQUENCE [LARGE SCALE GENOMIC DNA]</scope>
    <source>
        <strain evidence="3 4">CCMP1545</strain>
    </source>
</reference>
<accession>C1MSH5</accession>
<evidence type="ECO:0000259" key="2">
    <source>
        <dbReference type="Pfam" id="PF00551"/>
    </source>
</evidence>
<proteinExistence type="predicted"/>
<dbReference type="GO" id="GO:0004479">
    <property type="term" value="F:methionyl-tRNA formyltransferase activity"/>
    <property type="evidence" value="ECO:0007669"/>
    <property type="project" value="TreeGrafter"/>
</dbReference>
<protein>
    <submittedName>
        <fullName evidence="3">Predicted protein</fullName>
    </submittedName>
</protein>
<dbReference type="EMBL" id="GG663739">
    <property type="protein sequence ID" value="EEH57509.1"/>
    <property type="molecule type" value="Genomic_DNA"/>
</dbReference>
<feature type="region of interest" description="Disordered" evidence="1">
    <location>
        <begin position="40"/>
        <end position="119"/>
    </location>
</feature>
<dbReference type="InterPro" id="IPR036477">
    <property type="entry name" value="Formyl_transf_N_sf"/>
</dbReference>
<feature type="domain" description="Formyl transferase N-terminal" evidence="2">
    <location>
        <begin position="136"/>
        <end position="290"/>
    </location>
</feature>
<dbReference type="KEGG" id="mpp:MICPUCDRAFT_58488"/>
<dbReference type="GO" id="GO:0005739">
    <property type="term" value="C:mitochondrion"/>
    <property type="evidence" value="ECO:0007669"/>
    <property type="project" value="TreeGrafter"/>
</dbReference>
<dbReference type="eggNOG" id="KOG3082">
    <property type="taxonomic scope" value="Eukaryota"/>
</dbReference>
<sequence length="296" mass="31222">MSSFAAAKAGLRAFRTSGSGIVREAMSTRAWASSRCVAATAASTGHPHHHHHHHHRHLHRSPRSGHAPGPSDAARHRRPLRVIATTTTSSARGVGGVRNVSARASSSSPSPSDEEGGGARKHRLVFLGTPDVAAGALSAIFDAAETPDAAFEVHAVVSQPGRPRGRGRKSSGPPPPSPVAALAATRGVPEDFILCPVKANEPRPRRLSTSTDAFELHPDIRLQDDFLATLRAMDVDLMVTAAYGNFLPQRFLDIPRLGTLNIHPSLLPQFRGAAPVQRALEAGVDVTGVSGAYSSH</sequence>
<name>C1MSH5_MICPC</name>
<dbReference type="Gene3D" id="3.40.50.170">
    <property type="entry name" value="Formyl transferase, N-terminal domain"/>
    <property type="match status" value="1"/>
</dbReference>
<organism evidence="4">
    <name type="scientific">Micromonas pusilla (strain CCMP1545)</name>
    <name type="common">Picoplanktonic green alga</name>
    <dbReference type="NCBI Taxonomy" id="564608"/>
    <lineage>
        <taxon>Eukaryota</taxon>
        <taxon>Viridiplantae</taxon>
        <taxon>Chlorophyta</taxon>
        <taxon>Mamiellophyceae</taxon>
        <taxon>Mamiellales</taxon>
        <taxon>Mamiellaceae</taxon>
        <taxon>Micromonas</taxon>
    </lineage>
</organism>
<dbReference type="SUPFAM" id="SSF53328">
    <property type="entry name" value="Formyltransferase"/>
    <property type="match status" value="1"/>
</dbReference>
<dbReference type="AlphaFoldDB" id="C1MSH5"/>
<dbReference type="GeneID" id="9684493"/>
<dbReference type="Proteomes" id="UP000001876">
    <property type="component" value="Unassembled WGS sequence"/>
</dbReference>
<dbReference type="RefSeq" id="XP_003059054.1">
    <property type="nucleotide sequence ID" value="XM_003059008.1"/>
</dbReference>
<gene>
    <name evidence="3" type="ORF">MICPUCDRAFT_58488</name>
</gene>
<dbReference type="STRING" id="564608.C1MSH5"/>
<evidence type="ECO:0000313" key="4">
    <source>
        <dbReference type="Proteomes" id="UP000001876"/>
    </source>
</evidence>
<dbReference type="InterPro" id="IPR002376">
    <property type="entry name" value="Formyl_transf_N"/>
</dbReference>
<feature type="compositionally biased region" description="Low complexity" evidence="1">
    <location>
        <begin position="101"/>
        <end position="111"/>
    </location>
</feature>
<dbReference type="Pfam" id="PF00551">
    <property type="entry name" value="Formyl_trans_N"/>
    <property type="match status" value="1"/>
</dbReference>
<dbReference type="PANTHER" id="PTHR11138:SF5">
    <property type="entry name" value="METHIONYL-TRNA FORMYLTRANSFERASE, MITOCHONDRIAL"/>
    <property type="match status" value="1"/>
</dbReference>